<accession>A0A2G5UPQ2</accession>
<sequence length="74" mass="8389">MELWATGGVVEYTTEFTESGTIRSFELDPNMKIPSTLISEGTSDKEYSNNSLMVDGEMVPLFKEIDEKEHKLEL</sequence>
<evidence type="ECO:0000313" key="1">
    <source>
        <dbReference type="EMBL" id="PIC41534.1"/>
    </source>
</evidence>
<name>A0A2G5UPQ2_9PELO</name>
<comment type="caution">
    <text evidence="1">The sequence shown here is derived from an EMBL/GenBank/DDBJ whole genome shotgun (WGS) entry which is preliminary data.</text>
</comment>
<dbReference type="AlphaFoldDB" id="A0A2G5UPQ2"/>
<proteinExistence type="predicted"/>
<gene>
    <name evidence="1" type="primary">Cnig_chr_III.g8919</name>
    <name evidence="1" type="ORF">B9Z55_008919</name>
</gene>
<dbReference type="EMBL" id="PDUG01000003">
    <property type="protein sequence ID" value="PIC41534.1"/>
    <property type="molecule type" value="Genomic_DNA"/>
</dbReference>
<keyword evidence="2" id="KW-1185">Reference proteome</keyword>
<dbReference type="Proteomes" id="UP000230233">
    <property type="component" value="Chromosome III"/>
</dbReference>
<protein>
    <submittedName>
        <fullName evidence="1">Uncharacterized protein</fullName>
    </submittedName>
</protein>
<dbReference type="Gene3D" id="2.40.128.180">
    <property type="match status" value="1"/>
</dbReference>
<dbReference type="OrthoDB" id="10438001at2759"/>
<organism evidence="1 2">
    <name type="scientific">Caenorhabditis nigoni</name>
    <dbReference type="NCBI Taxonomy" id="1611254"/>
    <lineage>
        <taxon>Eukaryota</taxon>
        <taxon>Metazoa</taxon>
        <taxon>Ecdysozoa</taxon>
        <taxon>Nematoda</taxon>
        <taxon>Chromadorea</taxon>
        <taxon>Rhabditida</taxon>
        <taxon>Rhabditina</taxon>
        <taxon>Rhabditomorpha</taxon>
        <taxon>Rhabditoidea</taxon>
        <taxon>Rhabditidae</taxon>
        <taxon>Peloderinae</taxon>
        <taxon>Caenorhabditis</taxon>
    </lineage>
</organism>
<evidence type="ECO:0000313" key="2">
    <source>
        <dbReference type="Proteomes" id="UP000230233"/>
    </source>
</evidence>
<reference evidence="2" key="1">
    <citation type="submission" date="2017-10" db="EMBL/GenBank/DDBJ databases">
        <title>Rapid genome shrinkage in a self-fertile nematode reveals novel sperm competition proteins.</title>
        <authorList>
            <person name="Yin D."/>
            <person name="Schwarz E.M."/>
            <person name="Thomas C.G."/>
            <person name="Felde R.L."/>
            <person name="Korf I.F."/>
            <person name="Cutter A.D."/>
            <person name="Schartner C.M."/>
            <person name="Ralston E.J."/>
            <person name="Meyer B.J."/>
            <person name="Haag E.S."/>
        </authorList>
    </citation>
    <scope>NUCLEOTIDE SEQUENCE [LARGE SCALE GENOMIC DNA]</scope>
    <source>
        <strain evidence="2">JU1422</strain>
    </source>
</reference>
<dbReference type="InterPro" id="IPR038513">
    <property type="entry name" value="FAIM1_dom_sf"/>
</dbReference>